<dbReference type="InterPro" id="IPR034242">
    <property type="entry name" value="MauL"/>
</dbReference>
<dbReference type="OrthoDB" id="9772097at2"/>
<dbReference type="CDD" id="cd04221">
    <property type="entry name" value="MauL"/>
    <property type="match status" value="1"/>
</dbReference>
<organism evidence="2 3">
    <name type="scientific">Marinomonas hwangdonensis</name>
    <dbReference type="NCBI Taxonomy" id="1053647"/>
    <lineage>
        <taxon>Bacteria</taxon>
        <taxon>Pseudomonadati</taxon>
        <taxon>Pseudomonadota</taxon>
        <taxon>Gammaproteobacteria</taxon>
        <taxon>Oceanospirillales</taxon>
        <taxon>Oceanospirillaceae</taxon>
        <taxon>Marinomonas</taxon>
    </lineage>
</organism>
<keyword evidence="1" id="KW-0732">Signal</keyword>
<feature type="chain" id="PRO_5017934354" evidence="1">
    <location>
        <begin position="19"/>
        <end position="208"/>
    </location>
</feature>
<sequence length="208" mass="22925">MRYILILFCVFSMSQVTANITLTIVDQENNPVSDVVVIASNIKMVTPNTEQVMDQIDSSFVPRVLVVQKGQSVSFPNSDDFRHHVYSFSEANAFEIQLYKGTDVPPVLFDKPGLVALGCNIHDDMIGYIYVADNVLALKTDRNGQVQLPAQSGDSVTLWSERLVSGVQAQKTVQLSGDVEQTLALDLLPPIGNQHSTHSGFGRNKWSN</sequence>
<evidence type="ECO:0000313" key="2">
    <source>
        <dbReference type="EMBL" id="RNF51074.1"/>
    </source>
</evidence>
<name>A0A3M8Q7B9_9GAMM</name>
<keyword evidence="3" id="KW-1185">Reference proteome</keyword>
<proteinExistence type="predicted"/>
<dbReference type="InterPro" id="IPR008972">
    <property type="entry name" value="Cupredoxin"/>
</dbReference>
<reference evidence="2 3" key="1">
    <citation type="journal article" date="2012" name="Int. J. Syst. Evol. Microbiol.">
        <title>Marinomonas hwangdonensis sp. nov., isolated from seawater.</title>
        <authorList>
            <person name="Jung Y.T."/>
            <person name="Oh T.K."/>
            <person name="Yoon J.H."/>
        </authorList>
    </citation>
    <scope>NUCLEOTIDE SEQUENCE [LARGE SCALE GENOMIC DNA]</scope>
    <source>
        <strain evidence="2 3">HDW-15</strain>
    </source>
</reference>
<evidence type="ECO:0000256" key="1">
    <source>
        <dbReference type="SAM" id="SignalP"/>
    </source>
</evidence>
<dbReference type="SUPFAM" id="SSF49503">
    <property type="entry name" value="Cupredoxins"/>
    <property type="match status" value="1"/>
</dbReference>
<dbReference type="Gene3D" id="2.60.40.420">
    <property type="entry name" value="Cupredoxins - blue copper proteins"/>
    <property type="match status" value="1"/>
</dbReference>
<gene>
    <name evidence="2" type="ORF">EBI00_08925</name>
</gene>
<dbReference type="Proteomes" id="UP000280507">
    <property type="component" value="Unassembled WGS sequence"/>
</dbReference>
<accession>A0A3M8Q7B9</accession>
<evidence type="ECO:0000313" key="3">
    <source>
        <dbReference type="Proteomes" id="UP000280507"/>
    </source>
</evidence>
<feature type="signal peptide" evidence="1">
    <location>
        <begin position="1"/>
        <end position="18"/>
    </location>
</feature>
<dbReference type="EMBL" id="RIZG01000004">
    <property type="protein sequence ID" value="RNF51074.1"/>
    <property type="molecule type" value="Genomic_DNA"/>
</dbReference>
<comment type="caution">
    <text evidence="2">The sequence shown here is derived from an EMBL/GenBank/DDBJ whole genome shotgun (WGS) entry which is preliminary data.</text>
</comment>
<dbReference type="RefSeq" id="WP_123095587.1">
    <property type="nucleotide sequence ID" value="NZ_RIZG01000004.1"/>
</dbReference>
<dbReference type="AlphaFoldDB" id="A0A3M8Q7B9"/>
<protein>
    <submittedName>
        <fullName evidence="2">Methylamine utilization protein</fullName>
    </submittedName>
</protein>